<evidence type="ECO:0000313" key="3">
    <source>
        <dbReference type="Proteomes" id="UP000294689"/>
    </source>
</evidence>
<reference evidence="2 3" key="1">
    <citation type="submission" date="2019-03" db="EMBL/GenBank/DDBJ databases">
        <title>Genomic Encyclopedia of Archaeal and Bacterial Type Strains, Phase II (KMG-II): from individual species to whole genera.</title>
        <authorList>
            <person name="Goeker M."/>
        </authorList>
    </citation>
    <scope>NUCLEOTIDE SEQUENCE [LARGE SCALE GENOMIC DNA]</scope>
    <source>
        <strain evidence="2 3">DSM 28135</strain>
    </source>
</reference>
<dbReference type="SUPFAM" id="SSF53756">
    <property type="entry name" value="UDP-Glycosyltransferase/glycogen phosphorylase"/>
    <property type="match status" value="1"/>
</dbReference>
<accession>A0A4R7Q7K9</accession>
<name>A0A4R7Q7K9_9FLAO</name>
<dbReference type="Pfam" id="PF09314">
    <property type="entry name" value="DUF1972"/>
    <property type="match status" value="1"/>
</dbReference>
<dbReference type="RefSeq" id="WP_133756998.1">
    <property type="nucleotide sequence ID" value="NZ_SOBW01000007.1"/>
</dbReference>
<comment type="caution">
    <text evidence="2">The sequence shown here is derived from an EMBL/GenBank/DDBJ whole genome shotgun (WGS) entry which is preliminary data.</text>
</comment>
<dbReference type="GO" id="GO:0016740">
    <property type="term" value="F:transferase activity"/>
    <property type="evidence" value="ECO:0007669"/>
    <property type="project" value="UniProtKB-KW"/>
</dbReference>
<dbReference type="InterPro" id="IPR015393">
    <property type="entry name" value="DUF1972"/>
</dbReference>
<dbReference type="Proteomes" id="UP000294689">
    <property type="component" value="Unassembled WGS sequence"/>
</dbReference>
<evidence type="ECO:0000313" key="2">
    <source>
        <dbReference type="EMBL" id="TDU43548.1"/>
    </source>
</evidence>
<dbReference type="AlphaFoldDB" id="A0A4R7Q7K9"/>
<organism evidence="2 3">
    <name type="scientific">Gelidibacter sediminis</name>
    <dbReference type="NCBI Taxonomy" id="1608710"/>
    <lineage>
        <taxon>Bacteria</taxon>
        <taxon>Pseudomonadati</taxon>
        <taxon>Bacteroidota</taxon>
        <taxon>Flavobacteriia</taxon>
        <taxon>Flavobacteriales</taxon>
        <taxon>Flavobacteriaceae</taxon>
        <taxon>Gelidibacter</taxon>
    </lineage>
</organism>
<proteinExistence type="predicted"/>
<keyword evidence="2" id="KW-0808">Transferase</keyword>
<sequence>MKIAILGTRGIPNNHGGFEQFAEHLSVYLVQHGHEVIVYNSHHHPYQKDTFNGVNLIHCYDPETSIGTVGQFFYDFNCILDLRKRHVDVILQLGYTSSSVWHWVLPKKPILITNMDGMEWKRSKYNPMVRRFLKFAEQLAVTSSDYLISDSVGIQDYIENTYNKTSTYIAYGALVFENPKQDVLSNYGVTAYNYGVIIARLEPENNIRTIVEGFHQSKAIYDLIVFGTLNAFGKKLQKKYAADERIRFVGANYNQEELNNIRYFSRYYFHGHSVGGTNPSLLEAMASSALIIAHKNRFNQSILNEDGFYFETSSDVEAILNSDILFENKQNFGVHNRSKIDTKYHWNSINQQYENFMLEKIGKN</sequence>
<gene>
    <name evidence="2" type="ORF">BXY82_0962</name>
</gene>
<feature type="domain" description="DUF1972" evidence="1">
    <location>
        <begin position="3"/>
        <end position="173"/>
    </location>
</feature>
<dbReference type="Gene3D" id="3.40.50.2000">
    <property type="entry name" value="Glycogen Phosphorylase B"/>
    <property type="match status" value="2"/>
</dbReference>
<dbReference type="OrthoDB" id="9792269at2"/>
<keyword evidence="3" id="KW-1185">Reference proteome</keyword>
<dbReference type="EMBL" id="SOBW01000007">
    <property type="protein sequence ID" value="TDU43548.1"/>
    <property type="molecule type" value="Genomic_DNA"/>
</dbReference>
<protein>
    <submittedName>
        <fullName evidence="2">Glycosyltransferase involved in cell wall biosynthesis</fullName>
    </submittedName>
</protein>
<evidence type="ECO:0000259" key="1">
    <source>
        <dbReference type="Pfam" id="PF09314"/>
    </source>
</evidence>